<organism evidence="2 3">
    <name type="scientific">Metarhizium robertsii</name>
    <dbReference type="NCBI Taxonomy" id="568076"/>
    <lineage>
        <taxon>Eukaryota</taxon>
        <taxon>Fungi</taxon>
        <taxon>Dikarya</taxon>
        <taxon>Ascomycota</taxon>
        <taxon>Pezizomycotina</taxon>
        <taxon>Sordariomycetes</taxon>
        <taxon>Hypocreomycetidae</taxon>
        <taxon>Hypocreales</taxon>
        <taxon>Clavicipitaceae</taxon>
        <taxon>Metarhizium</taxon>
    </lineage>
</organism>
<evidence type="ECO:0000256" key="1">
    <source>
        <dbReference type="SAM" id="MobiDB-lite"/>
    </source>
</evidence>
<dbReference type="AlphaFoldDB" id="A0A0A1V1H0"/>
<dbReference type="Proteomes" id="UP000030151">
    <property type="component" value="Unassembled WGS sequence"/>
</dbReference>
<dbReference type="EMBL" id="JELW01000002">
    <property type="protein sequence ID" value="EXV04137.1"/>
    <property type="molecule type" value="Genomic_DNA"/>
</dbReference>
<sequence length="104" mass="11198">MAASAAAIYKYPNAVILHDAAAPTQGRRTRAVRASDSLPSSSIDPAGGNSKRPPKNPTTQCLQRAETSQVLNCFLCRIRQSASAIHRAERQCRQCCLVVHVPSP</sequence>
<evidence type="ECO:0000313" key="3">
    <source>
        <dbReference type="Proteomes" id="UP000030151"/>
    </source>
</evidence>
<accession>A0A0A1V1H0</accession>
<name>A0A0A1V1H0_9HYPO</name>
<comment type="caution">
    <text evidence="2">The sequence shown here is derived from an EMBL/GenBank/DDBJ whole genome shotgun (WGS) entry which is preliminary data.</text>
</comment>
<evidence type="ECO:0000313" key="2">
    <source>
        <dbReference type="EMBL" id="EXV04137.1"/>
    </source>
</evidence>
<feature type="region of interest" description="Disordered" evidence="1">
    <location>
        <begin position="22"/>
        <end position="59"/>
    </location>
</feature>
<reference evidence="2 3" key="1">
    <citation type="submission" date="2014-02" db="EMBL/GenBank/DDBJ databases">
        <title>The genome sequence of the entomopathogenic fungus Metarhizium robertsii ARSEF 2575.</title>
        <authorList>
            <person name="Giuliano Garisto Donzelli B."/>
            <person name="Roe B.A."/>
            <person name="Macmil S.L."/>
            <person name="Krasnoff S.B."/>
            <person name="Gibson D.M."/>
        </authorList>
    </citation>
    <scope>NUCLEOTIDE SEQUENCE [LARGE SCALE GENOMIC DNA]</scope>
    <source>
        <strain evidence="2 3">ARSEF 2575</strain>
    </source>
</reference>
<dbReference type="HOGENOM" id="CLU_2250735_0_0_1"/>
<proteinExistence type="predicted"/>
<protein>
    <submittedName>
        <fullName evidence="2">Uncharacterized protein</fullName>
    </submittedName>
</protein>
<gene>
    <name evidence="2" type="ORF">X797_001809</name>
</gene>